<evidence type="ECO:0000256" key="1">
    <source>
        <dbReference type="SAM" id="MobiDB-lite"/>
    </source>
</evidence>
<dbReference type="AlphaFoldDB" id="A0A4Q9PCF0"/>
<proteinExistence type="predicted"/>
<feature type="region of interest" description="Disordered" evidence="1">
    <location>
        <begin position="69"/>
        <end position="91"/>
    </location>
</feature>
<sequence length="132" mass="14766">MIILFRCAASHHSSRPSQSPAQRLLRTASETLRWAGHRIRLSADIVSLLLFVFDHCHRWRWSSQRRLEAAQPCGREERRKGDGGGGECDGNVTEMRRRQGLCGPSSLSTACSKVFAEGHLSGAYMEIALRCL</sequence>
<reference evidence="2 3" key="1">
    <citation type="submission" date="2019-01" db="EMBL/GenBank/DDBJ databases">
        <title>Draft genome sequences of three monokaryotic isolates of the white-rot basidiomycete fungus Dichomitus squalens.</title>
        <authorList>
            <consortium name="DOE Joint Genome Institute"/>
            <person name="Lopez S.C."/>
            <person name="Andreopoulos B."/>
            <person name="Pangilinan J."/>
            <person name="Lipzen A."/>
            <person name="Riley R."/>
            <person name="Ahrendt S."/>
            <person name="Ng V."/>
            <person name="Barry K."/>
            <person name="Daum C."/>
            <person name="Grigoriev I.V."/>
            <person name="Hilden K.S."/>
            <person name="Makela M.R."/>
            <person name="de Vries R.P."/>
        </authorList>
    </citation>
    <scope>NUCLEOTIDE SEQUENCE [LARGE SCALE GENOMIC DNA]</scope>
    <source>
        <strain evidence="2 3">CBS 464.89</strain>
    </source>
</reference>
<keyword evidence="3" id="KW-1185">Reference proteome</keyword>
<organism evidence="2 3">
    <name type="scientific">Dichomitus squalens</name>
    <dbReference type="NCBI Taxonomy" id="114155"/>
    <lineage>
        <taxon>Eukaryota</taxon>
        <taxon>Fungi</taxon>
        <taxon>Dikarya</taxon>
        <taxon>Basidiomycota</taxon>
        <taxon>Agaricomycotina</taxon>
        <taxon>Agaricomycetes</taxon>
        <taxon>Polyporales</taxon>
        <taxon>Polyporaceae</taxon>
        <taxon>Dichomitus</taxon>
    </lineage>
</organism>
<gene>
    <name evidence="2" type="ORF">BD310DRAFT_940315</name>
</gene>
<name>A0A4Q9PCF0_9APHY</name>
<evidence type="ECO:0000313" key="3">
    <source>
        <dbReference type="Proteomes" id="UP000292082"/>
    </source>
</evidence>
<evidence type="ECO:0000313" key="2">
    <source>
        <dbReference type="EMBL" id="TBU52429.1"/>
    </source>
</evidence>
<protein>
    <submittedName>
        <fullName evidence="2">Uncharacterized protein</fullName>
    </submittedName>
</protein>
<accession>A0A4Q9PCF0</accession>
<dbReference type="Proteomes" id="UP000292082">
    <property type="component" value="Unassembled WGS sequence"/>
</dbReference>
<dbReference type="EMBL" id="ML145251">
    <property type="protein sequence ID" value="TBU52429.1"/>
    <property type="molecule type" value="Genomic_DNA"/>
</dbReference>